<dbReference type="Proteomes" id="UP000011885">
    <property type="component" value="Unassembled WGS sequence"/>
</dbReference>
<keyword evidence="2" id="KW-1185">Reference proteome</keyword>
<dbReference type="PATRIC" id="fig|1263870.3.peg.5613"/>
<evidence type="ECO:0000313" key="1">
    <source>
        <dbReference type="EMBL" id="EMI53323.1"/>
    </source>
</evidence>
<reference evidence="1 2" key="1">
    <citation type="journal article" date="2013" name="Mar. Genomics">
        <title>Expression of sulfatases in Rhodopirellula baltica and the diversity of sulfatases in the genus Rhodopirellula.</title>
        <authorList>
            <person name="Wegner C.E."/>
            <person name="Richter-Heitmann T."/>
            <person name="Klindworth A."/>
            <person name="Klockow C."/>
            <person name="Richter M."/>
            <person name="Achstetter T."/>
            <person name="Glockner F.O."/>
            <person name="Harder J."/>
        </authorList>
    </citation>
    <scope>NUCLEOTIDE SEQUENCE [LARGE SCALE GENOMIC DNA]</scope>
    <source>
        <strain evidence="1 2">SM41</strain>
    </source>
</reference>
<protein>
    <submittedName>
        <fullName evidence="1">Uncharacterized protein</fullName>
    </submittedName>
</protein>
<comment type="caution">
    <text evidence="1">The sequence shown here is derived from an EMBL/GenBank/DDBJ whole genome shotgun (WGS) entry which is preliminary data.</text>
</comment>
<proteinExistence type="predicted"/>
<gene>
    <name evidence="1" type="ORF">RSSM_05296</name>
</gene>
<accession>M5UBE7</accession>
<dbReference type="EMBL" id="ANOH01000364">
    <property type="protein sequence ID" value="EMI53323.1"/>
    <property type="molecule type" value="Genomic_DNA"/>
</dbReference>
<dbReference type="AlphaFoldDB" id="M5UBE7"/>
<name>M5UBE7_9BACT</name>
<evidence type="ECO:0000313" key="2">
    <source>
        <dbReference type="Proteomes" id="UP000011885"/>
    </source>
</evidence>
<sequence>MQVADMPGGKPNTFDMDRLMKTRFRKLPVTERFGYACPHCRSQTT</sequence>
<organism evidence="1 2">
    <name type="scientific">Rhodopirellula sallentina SM41</name>
    <dbReference type="NCBI Taxonomy" id="1263870"/>
    <lineage>
        <taxon>Bacteria</taxon>
        <taxon>Pseudomonadati</taxon>
        <taxon>Planctomycetota</taxon>
        <taxon>Planctomycetia</taxon>
        <taxon>Pirellulales</taxon>
        <taxon>Pirellulaceae</taxon>
        <taxon>Rhodopirellula</taxon>
    </lineage>
</organism>